<sequence>MWNESIENLIPIINNLHDISSSVGEALDFDLPLIAVVGSQSAGKSSVLEKFVGRDFLPRGSGIVTRRPLILKLIHNPNEEYGIFLHKGSKKYFSFQEISQEIIDETERTVPGKQVSPSPINLTVLSPNVMNLTLVDLPGLTKIAVGGQDKNISKTIRKMVLSFINKPNSLILAVSPANVDLANSDALNIAHEADPSGSRTIGVITKLDLMDQGTDALEILNNKVIPLRRGYIGIVNRSQKDIDGNKDIKDADQSEREYFLKHPKYRAIANRCGTNYLQKTLAEQLTNHIRLVLPKLREKITKRNINLKNELDTLEMSAMSNINVRARFIVRVDIFLSSAVLEELIRSIIKKLIQPVHFVIEKILNEQKNCVHETAETVINITSFQLYVKDLILTKLNKNVSNLKDFIDVLIEAECGHIYTRSNKFTLKNATNEVTSNDEDGVSDLNEKNVKRGPARIKYSAYFAKNDYWFVLTSQQLAVYKKPNVIAQNLFIL</sequence>
<evidence type="ECO:0000256" key="8">
    <source>
        <dbReference type="RuleBase" id="RU003932"/>
    </source>
</evidence>
<reference evidence="10 11" key="1">
    <citation type="submission" date="2016-04" db="EMBL/GenBank/DDBJ databases">
        <title>The genome of Intoshia linei affirms orthonectids as highly simplified spiralians.</title>
        <authorList>
            <person name="Mikhailov K.V."/>
            <person name="Slusarev G.S."/>
            <person name="Nikitin M.A."/>
            <person name="Logacheva M.D."/>
            <person name="Penin A."/>
            <person name="Aleoshin V."/>
            <person name="Panchin Y.V."/>
        </authorList>
    </citation>
    <scope>NUCLEOTIDE SEQUENCE [LARGE SCALE GENOMIC DNA]</scope>
    <source>
        <strain evidence="10">Intl2013</strain>
        <tissue evidence="10">Whole animal</tissue>
    </source>
</reference>
<dbReference type="GO" id="GO:0005874">
    <property type="term" value="C:microtubule"/>
    <property type="evidence" value="ECO:0007669"/>
    <property type="project" value="UniProtKB-KW"/>
</dbReference>
<evidence type="ECO:0000256" key="1">
    <source>
        <dbReference type="ARBA" id="ARBA00011980"/>
    </source>
</evidence>
<keyword evidence="2" id="KW-0254">Endocytosis</keyword>
<dbReference type="SMART" id="SM00053">
    <property type="entry name" value="DYNc"/>
    <property type="match status" value="1"/>
</dbReference>
<dbReference type="GO" id="GO:0005886">
    <property type="term" value="C:plasma membrane"/>
    <property type="evidence" value="ECO:0007669"/>
    <property type="project" value="TreeGrafter"/>
</dbReference>
<dbReference type="Proteomes" id="UP000078046">
    <property type="component" value="Unassembled WGS sequence"/>
</dbReference>
<dbReference type="SUPFAM" id="SSF52540">
    <property type="entry name" value="P-loop containing nucleoside triphosphate hydrolases"/>
    <property type="match status" value="1"/>
</dbReference>
<keyword evidence="7" id="KW-0505">Motor protein</keyword>
<dbReference type="AlphaFoldDB" id="A0A177B9V5"/>
<comment type="similarity">
    <text evidence="8">Belongs to the TRAFAC class dynamin-like GTPase superfamily. Dynamin/Fzo/YdjA family.</text>
</comment>
<dbReference type="InterPro" id="IPR030381">
    <property type="entry name" value="G_DYNAMIN_dom"/>
</dbReference>
<keyword evidence="4 8" id="KW-0547">Nucleotide-binding</keyword>
<dbReference type="GO" id="GO:0005525">
    <property type="term" value="F:GTP binding"/>
    <property type="evidence" value="ECO:0007669"/>
    <property type="project" value="UniProtKB-KW"/>
</dbReference>
<evidence type="ECO:0000256" key="2">
    <source>
        <dbReference type="ARBA" id="ARBA00022583"/>
    </source>
</evidence>
<dbReference type="InterPro" id="IPR045063">
    <property type="entry name" value="Dynamin_N"/>
</dbReference>
<dbReference type="PROSITE" id="PS51718">
    <property type="entry name" value="G_DYNAMIN_2"/>
    <property type="match status" value="1"/>
</dbReference>
<dbReference type="InterPro" id="IPR019762">
    <property type="entry name" value="Dynamin_GTPase_CS"/>
</dbReference>
<evidence type="ECO:0000259" key="9">
    <source>
        <dbReference type="PROSITE" id="PS51718"/>
    </source>
</evidence>
<feature type="domain" description="Dynamin-type G" evidence="9">
    <location>
        <begin position="28"/>
        <end position="294"/>
    </location>
</feature>
<organism evidence="10 11">
    <name type="scientific">Intoshia linei</name>
    <dbReference type="NCBI Taxonomy" id="1819745"/>
    <lineage>
        <taxon>Eukaryota</taxon>
        <taxon>Metazoa</taxon>
        <taxon>Spiralia</taxon>
        <taxon>Lophotrochozoa</taxon>
        <taxon>Mesozoa</taxon>
        <taxon>Orthonectida</taxon>
        <taxon>Rhopaluridae</taxon>
        <taxon>Intoshia</taxon>
    </lineage>
</organism>
<dbReference type="Pfam" id="PF01031">
    <property type="entry name" value="Dynamin_M"/>
    <property type="match status" value="1"/>
</dbReference>
<dbReference type="InterPro" id="IPR027417">
    <property type="entry name" value="P-loop_NTPase"/>
</dbReference>
<protein>
    <recommendedName>
        <fullName evidence="1">dynamin GTPase</fullName>
        <ecNumber evidence="1">3.6.5.5</ecNumber>
    </recommendedName>
</protein>
<dbReference type="PANTHER" id="PTHR11566">
    <property type="entry name" value="DYNAMIN"/>
    <property type="match status" value="1"/>
</dbReference>
<dbReference type="GO" id="GO:0008017">
    <property type="term" value="F:microtubule binding"/>
    <property type="evidence" value="ECO:0007669"/>
    <property type="project" value="TreeGrafter"/>
</dbReference>
<proteinExistence type="inferred from homology"/>
<name>A0A177B9V5_9BILA</name>
<dbReference type="CDD" id="cd08771">
    <property type="entry name" value="DLP_1"/>
    <property type="match status" value="1"/>
</dbReference>
<dbReference type="InterPro" id="IPR001401">
    <property type="entry name" value="Dynamin_GTPase"/>
</dbReference>
<dbReference type="InterPro" id="IPR000375">
    <property type="entry name" value="Dynamin_stalk"/>
</dbReference>
<keyword evidence="3" id="KW-0493">Microtubule</keyword>
<dbReference type="EC" id="3.6.5.5" evidence="1"/>
<evidence type="ECO:0000313" key="10">
    <source>
        <dbReference type="EMBL" id="OAF71087.1"/>
    </source>
</evidence>
<dbReference type="PROSITE" id="PS00410">
    <property type="entry name" value="G_DYNAMIN_1"/>
    <property type="match status" value="1"/>
</dbReference>
<evidence type="ECO:0000256" key="6">
    <source>
        <dbReference type="ARBA" id="ARBA00023134"/>
    </source>
</evidence>
<accession>A0A177B9V5</accession>
<dbReference type="InterPro" id="IPR022812">
    <property type="entry name" value="Dynamin"/>
</dbReference>
<keyword evidence="5" id="KW-0378">Hydrolase</keyword>
<dbReference type="OrthoDB" id="5061070at2759"/>
<dbReference type="EMBL" id="LWCA01000081">
    <property type="protein sequence ID" value="OAF71087.1"/>
    <property type="molecule type" value="Genomic_DNA"/>
</dbReference>
<dbReference type="GO" id="GO:0003924">
    <property type="term" value="F:GTPase activity"/>
    <property type="evidence" value="ECO:0007669"/>
    <property type="project" value="InterPro"/>
</dbReference>
<dbReference type="PRINTS" id="PR00195">
    <property type="entry name" value="DYNAMIN"/>
</dbReference>
<dbReference type="GO" id="GO:0005737">
    <property type="term" value="C:cytoplasm"/>
    <property type="evidence" value="ECO:0007669"/>
    <property type="project" value="TreeGrafter"/>
</dbReference>
<gene>
    <name evidence="10" type="ORF">A3Q56_01122</name>
</gene>
<dbReference type="Gene3D" id="3.40.50.300">
    <property type="entry name" value="P-loop containing nucleotide triphosphate hydrolases"/>
    <property type="match status" value="1"/>
</dbReference>
<evidence type="ECO:0000256" key="4">
    <source>
        <dbReference type="ARBA" id="ARBA00022741"/>
    </source>
</evidence>
<dbReference type="FunFam" id="3.40.50.300:FF:000045">
    <property type="entry name" value="dynamin-1 isoform X2"/>
    <property type="match status" value="1"/>
</dbReference>
<evidence type="ECO:0000256" key="3">
    <source>
        <dbReference type="ARBA" id="ARBA00022701"/>
    </source>
</evidence>
<keyword evidence="6 8" id="KW-0342">GTP-binding</keyword>
<evidence type="ECO:0000313" key="11">
    <source>
        <dbReference type="Proteomes" id="UP000078046"/>
    </source>
</evidence>
<evidence type="ECO:0000256" key="7">
    <source>
        <dbReference type="ARBA" id="ARBA00023175"/>
    </source>
</evidence>
<dbReference type="Pfam" id="PF00350">
    <property type="entry name" value="Dynamin_N"/>
    <property type="match status" value="1"/>
</dbReference>
<dbReference type="PANTHER" id="PTHR11566:SF212">
    <property type="entry name" value="DYNAMIN"/>
    <property type="match status" value="1"/>
</dbReference>
<keyword evidence="11" id="KW-1185">Reference proteome</keyword>
<evidence type="ECO:0000256" key="5">
    <source>
        <dbReference type="ARBA" id="ARBA00022801"/>
    </source>
</evidence>
<comment type="caution">
    <text evidence="10">The sequence shown here is derived from an EMBL/GenBank/DDBJ whole genome shotgun (WGS) entry which is preliminary data.</text>
</comment>
<dbReference type="GO" id="GO:0031623">
    <property type="term" value="P:receptor internalization"/>
    <property type="evidence" value="ECO:0007669"/>
    <property type="project" value="TreeGrafter"/>
</dbReference>